<dbReference type="GO" id="GO:0005506">
    <property type="term" value="F:iron ion binding"/>
    <property type="evidence" value="ECO:0007669"/>
    <property type="project" value="InterPro"/>
</dbReference>
<feature type="domain" description="Aldehyde oxidase/xanthine dehydrogenase a/b hammerhead" evidence="3">
    <location>
        <begin position="20"/>
        <end position="134"/>
    </location>
</feature>
<dbReference type="InterPro" id="IPR036856">
    <property type="entry name" value="Ald_Oxase/Xan_DH_a/b_sf"/>
</dbReference>
<comment type="caution">
    <text evidence="4">The sequence shown here is derived from an EMBL/GenBank/DDBJ whole genome shotgun (WGS) entry which is preliminary data.</text>
</comment>
<evidence type="ECO:0000313" key="5">
    <source>
        <dbReference type="Proteomes" id="UP000245765"/>
    </source>
</evidence>
<accession>A0A317F9P1</accession>
<keyword evidence="1" id="KW-0500">Molybdenum</keyword>
<dbReference type="OrthoDB" id="7374166at2"/>
<dbReference type="AlphaFoldDB" id="A0A317F9P1"/>
<dbReference type="EMBL" id="QGNA01000005">
    <property type="protein sequence ID" value="PWS35212.1"/>
    <property type="molecule type" value="Genomic_DNA"/>
</dbReference>
<proteinExistence type="predicted"/>
<name>A0A317F9P1_9PROT</name>
<dbReference type="SMART" id="SM01008">
    <property type="entry name" value="Ald_Xan_dh_C"/>
    <property type="match status" value="1"/>
</dbReference>
<dbReference type="InterPro" id="IPR016208">
    <property type="entry name" value="Ald_Oxase/xanthine_DH-like"/>
</dbReference>
<dbReference type="Proteomes" id="UP000245765">
    <property type="component" value="Unassembled WGS sequence"/>
</dbReference>
<dbReference type="SUPFAM" id="SSF54665">
    <property type="entry name" value="CO dehydrogenase molybdoprotein N-domain-like"/>
    <property type="match status" value="1"/>
</dbReference>
<keyword evidence="2" id="KW-0560">Oxidoreductase</keyword>
<dbReference type="Pfam" id="PF01315">
    <property type="entry name" value="Ald_Xan_dh_C"/>
    <property type="match status" value="1"/>
</dbReference>
<evidence type="ECO:0000256" key="2">
    <source>
        <dbReference type="ARBA" id="ARBA00023002"/>
    </source>
</evidence>
<evidence type="ECO:0000313" key="4">
    <source>
        <dbReference type="EMBL" id="PWS35212.1"/>
    </source>
</evidence>
<reference evidence="5" key="1">
    <citation type="submission" date="2018-05" db="EMBL/GenBank/DDBJ databases">
        <authorList>
            <person name="Du Z."/>
            <person name="Wang X."/>
        </authorList>
    </citation>
    <scope>NUCLEOTIDE SEQUENCE [LARGE SCALE GENOMIC DNA]</scope>
    <source>
        <strain evidence="5">CQN31</strain>
    </source>
</reference>
<dbReference type="Pfam" id="PF20256">
    <property type="entry name" value="MoCoBD_2"/>
    <property type="match status" value="1"/>
</dbReference>
<dbReference type="Gene3D" id="3.90.1170.50">
    <property type="entry name" value="Aldehyde oxidase/xanthine dehydrogenase, a/b hammerhead"/>
    <property type="match status" value="1"/>
</dbReference>
<dbReference type="PANTHER" id="PTHR11908:SF132">
    <property type="entry name" value="ALDEHYDE OXIDASE 1-RELATED"/>
    <property type="match status" value="1"/>
</dbReference>
<protein>
    <submittedName>
        <fullName evidence="4">Carbon monoxide dehydrogenase</fullName>
    </submittedName>
</protein>
<dbReference type="GO" id="GO:0016491">
    <property type="term" value="F:oxidoreductase activity"/>
    <property type="evidence" value="ECO:0007669"/>
    <property type="project" value="UniProtKB-KW"/>
</dbReference>
<dbReference type="RefSeq" id="WP_109872857.1">
    <property type="nucleotide sequence ID" value="NZ_QGNA01000005.1"/>
</dbReference>
<dbReference type="InterPro" id="IPR046867">
    <property type="entry name" value="AldOxase/xan_DH_MoCoBD2"/>
</dbReference>
<dbReference type="InterPro" id="IPR008274">
    <property type="entry name" value="AldOxase/xan_DH_MoCoBD1"/>
</dbReference>
<dbReference type="Pfam" id="PF02738">
    <property type="entry name" value="MoCoBD_1"/>
    <property type="match status" value="1"/>
</dbReference>
<sequence length="783" mass="81240">MTASAIGRAMPRPEARRLVAGGGRYLDDHAERGELQACFLRSPLPHARFALDVAAAKTLPGVEAVLTASDLAAVCRPWRTESRSFPGLVSPRQAPLAEGRATWQGEPVAMVLAATRAIAEDAAEAILAEWEELPAVTAPEAALVPGAPPVHPGSETNRAWGATIGGGDPDAAFAAAALVVEERLVFTRHTGVPLEPRGALATWEPGTGALTVRLSHQMPHQMRLHLAEQLGLPVNRVRVICSDVGGGFGIKMHVYQDEMAVAAAARLLGRPVRWVSDRMEALLADIHAREHVVTARMAVDAEGRILGFDLHDLQGLGAYSVYPRSSTVEAISVVRSIGAPYRFAHGRARVDSVLQNKVATGQYRAVGAPVGCAVTERLVDKAARARGEDPLAFRARNLLRTAEMPWVNPFGAAQHGMDHHAVLETAKALIDLPALQAEIEAGRAAGRLLGLGLAFTVEYTASGPAVYGAGHVAVAATDTVVATLEPTGEISAQASITEIGQGITQGLAQVLADAVGVAPEAVRVGAGDTQAAPHGGGAWASRGAAIGGEAAWGAGRALRAQLLEAAGALLQAAPDSLDIREGVVTDAAGAARMTLAELGTLMLFRGHEMPKGVTPGLSATFHYRREQDVTLANNGLQAALVEIDGETGLVRVLRHWMVGDCGRVLNPLLVDGQYRGGVAQGIGEALLEACRYDAESGQFLSGTLADYLLPMATDIPDIALAHVEVPYAGSAVGAKGAGESGTCGAPAAILNAVNDALLAAGGGVVTELPIHPVAVLRALGRLA</sequence>
<organism evidence="4 5">
    <name type="scientific">Falsiroseomonas bella</name>
    <dbReference type="NCBI Taxonomy" id="2184016"/>
    <lineage>
        <taxon>Bacteria</taxon>
        <taxon>Pseudomonadati</taxon>
        <taxon>Pseudomonadota</taxon>
        <taxon>Alphaproteobacteria</taxon>
        <taxon>Acetobacterales</taxon>
        <taxon>Roseomonadaceae</taxon>
        <taxon>Falsiroseomonas</taxon>
    </lineage>
</organism>
<gene>
    <name evidence="4" type="ORF">DFH01_23190</name>
</gene>
<dbReference type="PANTHER" id="PTHR11908">
    <property type="entry name" value="XANTHINE DEHYDROGENASE"/>
    <property type="match status" value="1"/>
</dbReference>
<dbReference type="Gene3D" id="3.30.365.10">
    <property type="entry name" value="Aldehyde oxidase/xanthine dehydrogenase, molybdopterin binding domain"/>
    <property type="match status" value="4"/>
</dbReference>
<evidence type="ECO:0000256" key="1">
    <source>
        <dbReference type="ARBA" id="ARBA00022505"/>
    </source>
</evidence>
<dbReference type="SUPFAM" id="SSF56003">
    <property type="entry name" value="Molybdenum cofactor-binding domain"/>
    <property type="match status" value="1"/>
</dbReference>
<evidence type="ECO:0000259" key="3">
    <source>
        <dbReference type="SMART" id="SM01008"/>
    </source>
</evidence>
<keyword evidence="5" id="KW-1185">Reference proteome</keyword>
<dbReference type="InterPro" id="IPR000674">
    <property type="entry name" value="Ald_Oxase/Xan_DH_a/b"/>
</dbReference>
<dbReference type="InterPro" id="IPR037165">
    <property type="entry name" value="AldOxase/xan_DH_Mopterin-bd_sf"/>
</dbReference>